<dbReference type="PRINTS" id="PR00313">
    <property type="entry name" value="CABNDNGRPT"/>
</dbReference>
<dbReference type="CDD" id="cd04486">
    <property type="entry name" value="YhcR_OBF_like"/>
    <property type="match status" value="1"/>
</dbReference>
<evidence type="ECO:0000313" key="3">
    <source>
        <dbReference type="Proteomes" id="UP000753908"/>
    </source>
</evidence>
<sequence>MAPTTLSAGDIAITGFNFDNPDEFSFVLLTDIGSGTSISFTDNGWLSSGGFRSGEGTFTWTASTDLTAGTIITPSLSSVAFSADGDQILAYQGTAISPTFIYAVNSDGSGWATDATNSNTSALPAGLTNGLTAVSIPEVDNAIYNISNGTSGTKAELLEKISNSANWTVNDTTRFTQPSGSFTVGDNSTPSLSLSIAPASFSEAAGEAAATGTVTRTGDISQSLTVTLASSDTSEATVAATVTIAANQTSTTFDVSAIDDAIADGSQTVTLTASATNFTSGTTSLTVTDDDTTAGTTRIYDIQGAAHTSSFAGQTVTNVPGIVTAVRSNGFYLQDPNPDANDATSEGIFVFTSAAPTVIVGDSILVSGTVSEFTSGGASSGNLSITQIGGSLTINKLSSGNPLPVATILGNGGRAIPTQVIDNDQFSAFDPAQDGIDFYESVEGMLVQVNNAVAVGPTSNFGEIPVVADNGANATTLTPRGGIIIQPGDFNPERIIIDDVLVSSEPQVNVGDKFSGTITGVIDYSFGNYKLLNTSSLPSVTSGGLTRETTTLTGTEDQLTVASFNVENLDPSDGSTKFASLANVIVNNLQSPDIISLEEIQDNNGATNDSVVDADLTYQTLIDAIAAAGAPTYEYRQVNPVDDQDGGEPGGNIRVGFLFNPERVDFVDTPGGTSTTNTTVTSGEAGLELSASPGRIIDTDLSNGDAFANSRKPLVGEFVFNGNSVFVIGNHFNSKGGDQPLFGSNQPPTLTSEAQRLQQAEIVNNFVESILAEDPNANVVVMGDLNDFQFSNPLATLKGDDLTNLVETLPLNEQYTYVFEGNSQALDHILVSDNLSTTAAAEIDIVHLNAEFADQVSDHDPLVARFTLPQANSTPVANNDTATTNEDTAVTISVLANDTDADGNTTIVSETLAIATAPSNGTILVNEDGTLTYTPNLEFFGSDSFTYTVQDNQGATSNAGTVSLTVNPVVNVINGTSGNDTLNGTDKRDEINAGDKNDNLFGNAGSDKLFGEAGNDELWGGSGNDTLEGGIGNDKLYGEDSKDILIGGTGNDQLTGGADDDILRGGAGNDQVTGGTGIDTFVLATGEGKATITDFVVGTDLIGLTNNLTFGTLTITQDGSDTQIRVTNTNEFLASLTGIQSNTITENAFTLV</sequence>
<dbReference type="InterPro" id="IPR001343">
    <property type="entry name" value="Hemolysn_Ca-bd"/>
</dbReference>
<organism evidence="2 3">
    <name type="scientific">Symplocastrum torsivum CPER-KK1</name>
    <dbReference type="NCBI Taxonomy" id="450513"/>
    <lineage>
        <taxon>Bacteria</taxon>
        <taxon>Bacillati</taxon>
        <taxon>Cyanobacteriota</taxon>
        <taxon>Cyanophyceae</taxon>
        <taxon>Oscillatoriophycideae</taxon>
        <taxon>Oscillatoriales</taxon>
        <taxon>Microcoleaceae</taxon>
        <taxon>Symplocastrum</taxon>
    </lineage>
</organism>
<dbReference type="GO" id="GO:0003824">
    <property type="term" value="F:catalytic activity"/>
    <property type="evidence" value="ECO:0007669"/>
    <property type="project" value="InterPro"/>
</dbReference>
<dbReference type="GO" id="GO:0005509">
    <property type="term" value="F:calcium ion binding"/>
    <property type="evidence" value="ECO:0007669"/>
    <property type="project" value="InterPro"/>
</dbReference>
<dbReference type="Gene3D" id="2.150.10.10">
    <property type="entry name" value="Serralysin-like metalloprotease, C-terminal"/>
    <property type="match status" value="1"/>
</dbReference>
<name>A0A951U8T6_9CYAN</name>
<reference evidence="2" key="2">
    <citation type="journal article" date="2022" name="Microbiol. Resour. Announc.">
        <title>Metagenome Sequencing to Explore Phylogenomics of Terrestrial Cyanobacteria.</title>
        <authorList>
            <person name="Ward R.D."/>
            <person name="Stajich J.E."/>
            <person name="Johansen J.R."/>
            <person name="Huntemann M."/>
            <person name="Clum A."/>
            <person name="Foster B."/>
            <person name="Foster B."/>
            <person name="Roux S."/>
            <person name="Palaniappan K."/>
            <person name="Varghese N."/>
            <person name="Mukherjee S."/>
            <person name="Reddy T.B.K."/>
            <person name="Daum C."/>
            <person name="Copeland A."/>
            <person name="Chen I.A."/>
            <person name="Ivanova N.N."/>
            <person name="Kyrpides N.C."/>
            <person name="Shapiro N."/>
            <person name="Eloe-Fadrosh E.A."/>
            <person name="Pietrasiak N."/>
        </authorList>
    </citation>
    <scope>NUCLEOTIDE SEQUENCE</scope>
    <source>
        <strain evidence="2">CPER-KK1</strain>
    </source>
</reference>
<dbReference type="InterPro" id="IPR038081">
    <property type="entry name" value="CalX-like_sf"/>
</dbReference>
<proteinExistence type="predicted"/>
<evidence type="ECO:0000313" key="2">
    <source>
        <dbReference type="EMBL" id="MBW4544603.1"/>
    </source>
</evidence>
<dbReference type="Gene3D" id="3.60.10.10">
    <property type="entry name" value="Endonuclease/exonuclease/phosphatase"/>
    <property type="match status" value="1"/>
</dbReference>
<dbReference type="PANTHER" id="PTHR42834:SF1">
    <property type="entry name" value="ENDONUCLEASE_EXONUCLEASE_PHOSPHATASE FAMILY PROTEIN (AFU_ORTHOLOGUE AFUA_3G09210)"/>
    <property type="match status" value="1"/>
</dbReference>
<dbReference type="InterPro" id="IPR011049">
    <property type="entry name" value="Serralysin-like_metalloprot_C"/>
</dbReference>
<dbReference type="Proteomes" id="UP000753908">
    <property type="component" value="Unassembled WGS sequence"/>
</dbReference>
<dbReference type="InterPro" id="IPR036691">
    <property type="entry name" value="Endo/exonu/phosph_ase_sf"/>
</dbReference>
<gene>
    <name evidence="2" type="ORF">KME25_09180</name>
</gene>
<dbReference type="Pfam" id="PF19580">
    <property type="entry name" value="Exo_endo_phos_3"/>
    <property type="match status" value="1"/>
</dbReference>
<dbReference type="PANTHER" id="PTHR42834">
    <property type="entry name" value="ENDONUCLEASE/EXONUCLEASE/PHOSPHATASE FAMILY PROTEIN (AFU_ORTHOLOGUE AFUA_3G09210)"/>
    <property type="match status" value="1"/>
</dbReference>
<dbReference type="Gene3D" id="2.60.40.2030">
    <property type="match status" value="1"/>
</dbReference>
<comment type="caution">
    <text evidence="2">The sequence shown here is derived from an EMBL/GenBank/DDBJ whole genome shotgun (WGS) entry which is preliminary data.</text>
</comment>
<dbReference type="SUPFAM" id="SSF141072">
    <property type="entry name" value="CalX-like"/>
    <property type="match status" value="1"/>
</dbReference>
<reference evidence="2" key="1">
    <citation type="submission" date="2021-05" db="EMBL/GenBank/DDBJ databases">
        <authorList>
            <person name="Pietrasiak N."/>
            <person name="Ward R."/>
            <person name="Stajich J.E."/>
            <person name="Kurbessoian T."/>
        </authorList>
    </citation>
    <scope>NUCLEOTIDE SEQUENCE</scope>
    <source>
        <strain evidence="2">CPER-KK1</strain>
    </source>
</reference>
<dbReference type="Pfam" id="PF17963">
    <property type="entry name" value="Big_9"/>
    <property type="match status" value="1"/>
</dbReference>
<dbReference type="AlphaFoldDB" id="A0A951U8T6"/>
<dbReference type="InterPro" id="IPR005135">
    <property type="entry name" value="Endo/exonuclease/phosphatase"/>
</dbReference>
<dbReference type="SUPFAM" id="SSF56219">
    <property type="entry name" value="DNase I-like"/>
    <property type="match status" value="1"/>
</dbReference>
<dbReference type="SUPFAM" id="SSF51120">
    <property type="entry name" value="beta-Roll"/>
    <property type="match status" value="2"/>
</dbReference>
<dbReference type="Pfam" id="PF00353">
    <property type="entry name" value="HemolysinCabind"/>
    <property type="match status" value="2"/>
</dbReference>
<dbReference type="Gene3D" id="2.60.40.3440">
    <property type="match status" value="1"/>
</dbReference>
<evidence type="ECO:0000259" key="1">
    <source>
        <dbReference type="Pfam" id="PF19580"/>
    </source>
</evidence>
<accession>A0A951U8T6</accession>
<dbReference type="EMBL" id="JAHHIF010000009">
    <property type="protein sequence ID" value="MBW4544603.1"/>
    <property type="molecule type" value="Genomic_DNA"/>
</dbReference>
<dbReference type="CDD" id="cd10283">
    <property type="entry name" value="MnuA_DNase1-like"/>
    <property type="match status" value="1"/>
</dbReference>
<protein>
    <submittedName>
        <fullName evidence="2">Cadherin-like domain-containing protein</fullName>
    </submittedName>
</protein>
<feature type="domain" description="Endonuclease/exonuclease/phosphatase" evidence="1">
    <location>
        <begin position="711"/>
        <end position="850"/>
    </location>
</feature>